<feature type="compositionally biased region" description="Basic residues" evidence="1">
    <location>
        <begin position="184"/>
        <end position="206"/>
    </location>
</feature>
<keyword evidence="2" id="KW-0472">Membrane</keyword>
<dbReference type="EMBL" id="JAINUF010000014">
    <property type="protein sequence ID" value="KAJ8342368.1"/>
    <property type="molecule type" value="Genomic_DNA"/>
</dbReference>
<feature type="compositionally biased region" description="Low complexity" evidence="1">
    <location>
        <begin position="28"/>
        <end position="56"/>
    </location>
</feature>
<feature type="compositionally biased region" description="Basic and acidic residues" evidence="1">
    <location>
        <begin position="161"/>
        <end position="176"/>
    </location>
</feature>
<evidence type="ECO:0000313" key="3">
    <source>
        <dbReference type="EMBL" id="KAJ8342368.1"/>
    </source>
</evidence>
<keyword evidence="2" id="KW-0812">Transmembrane</keyword>
<gene>
    <name evidence="3" type="ORF">SKAU_G00322960</name>
</gene>
<evidence type="ECO:0000256" key="2">
    <source>
        <dbReference type="SAM" id="Phobius"/>
    </source>
</evidence>
<feature type="compositionally biased region" description="Basic and acidic residues" evidence="1">
    <location>
        <begin position="144"/>
        <end position="154"/>
    </location>
</feature>
<proteinExistence type="predicted"/>
<keyword evidence="2" id="KW-1133">Transmembrane helix</keyword>
<dbReference type="AlphaFoldDB" id="A0A9Q1EP16"/>
<feature type="region of interest" description="Disordered" evidence="1">
    <location>
        <begin position="26"/>
        <end position="71"/>
    </location>
</feature>
<accession>A0A9Q1EP16</accession>
<dbReference type="Proteomes" id="UP001152622">
    <property type="component" value="Chromosome 14"/>
</dbReference>
<evidence type="ECO:0000256" key="1">
    <source>
        <dbReference type="SAM" id="MobiDB-lite"/>
    </source>
</evidence>
<evidence type="ECO:0000313" key="4">
    <source>
        <dbReference type="Proteomes" id="UP001152622"/>
    </source>
</evidence>
<feature type="region of interest" description="Disordered" evidence="1">
    <location>
        <begin position="144"/>
        <end position="218"/>
    </location>
</feature>
<dbReference type="OrthoDB" id="9442762at2759"/>
<sequence length="252" mass="27910">MTRECTGVRWGTTSGLRTRDLDVRIQEPPSTTTAPPTTPVPVQTTAAPAAAATTPPTKRRAHFTSPTLAPLPVGNLGTIVGGAVGGALFLLLLLVLGGACYRKQRQTFRGDYYTKQYVGPSDMQKEPQPPGGAPQRPYELQEVTKGDQDLKPKPADAVIQPDKDREEWGETRRSQRDGGYYHGNHNHNHHHHHQSPHHHHSPHHTSRGPPMYNNHHAPYLPPTDDCCYDNSPDSDLVSHVDGSVISRREWYV</sequence>
<protein>
    <submittedName>
        <fullName evidence="3">Uncharacterized protein</fullName>
    </submittedName>
</protein>
<name>A0A9Q1EP16_SYNKA</name>
<organism evidence="3 4">
    <name type="scientific">Synaphobranchus kaupii</name>
    <name type="common">Kaup's arrowtooth eel</name>
    <dbReference type="NCBI Taxonomy" id="118154"/>
    <lineage>
        <taxon>Eukaryota</taxon>
        <taxon>Metazoa</taxon>
        <taxon>Chordata</taxon>
        <taxon>Craniata</taxon>
        <taxon>Vertebrata</taxon>
        <taxon>Euteleostomi</taxon>
        <taxon>Actinopterygii</taxon>
        <taxon>Neopterygii</taxon>
        <taxon>Teleostei</taxon>
        <taxon>Anguilliformes</taxon>
        <taxon>Synaphobranchidae</taxon>
        <taxon>Synaphobranchus</taxon>
    </lineage>
</organism>
<feature type="transmembrane region" description="Helical" evidence="2">
    <location>
        <begin position="76"/>
        <end position="101"/>
    </location>
</feature>
<comment type="caution">
    <text evidence="3">The sequence shown here is derived from an EMBL/GenBank/DDBJ whole genome shotgun (WGS) entry which is preliminary data.</text>
</comment>
<reference evidence="3" key="1">
    <citation type="journal article" date="2023" name="Science">
        <title>Genome structures resolve the early diversification of teleost fishes.</title>
        <authorList>
            <person name="Parey E."/>
            <person name="Louis A."/>
            <person name="Montfort J."/>
            <person name="Bouchez O."/>
            <person name="Roques C."/>
            <person name="Iampietro C."/>
            <person name="Lluch J."/>
            <person name="Castinel A."/>
            <person name="Donnadieu C."/>
            <person name="Desvignes T."/>
            <person name="Floi Bucao C."/>
            <person name="Jouanno E."/>
            <person name="Wen M."/>
            <person name="Mejri S."/>
            <person name="Dirks R."/>
            <person name="Jansen H."/>
            <person name="Henkel C."/>
            <person name="Chen W.J."/>
            <person name="Zahm M."/>
            <person name="Cabau C."/>
            <person name="Klopp C."/>
            <person name="Thompson A.W."/>
            <person name="Robinson-Rechavi M."/>
            <person name="Braasch I."/>
            <person name="Lecointre G."/>
            <person name="Bobe J."/>
            <person name="Postlethwait J.H."/>
            <person name="Berthelot C."/>
            <person name="Roest Crollius H."/>
            <person name="Guiguen Y."/>
        </authorList>
    </citation>
    <scope>NUCLEOTIDE SEQUENCE</scope>
    <source>
        <strain evidence="3">WJC10195</strain>
    </source>
</reference>
<feature type="region of interest" description="Disordered" evidence="1">
    <location>
        <begin position="119"/>
        <end position="138"/>
    </location>
</feature>
<keyword evidence="4" id="KW-1185">Reference proteome</keyword>